<proteinExistence type="predicted"/>
<accession>A0A2T0MW45</accession>
<dbReference type="Proteomes" id="UP000238312">
    <property type="component" value="Unassembled WGS sequence"/>
</dbReference>
<organism evidence="2 3">
    <name type="scientific">Nonomuraea fuscirosea</name>
    <dbReference type="NCBI Taxonomy" id="1291556"/>
    <lineage>
        <taxon>Bacteria</taxon>
        <taxon>Bacillati</taxon>
        <taxon>Actinomycetota</taxon>
        <taxon>Actinomycetes</taxon>
        <taxon>Streptosporangiales</taxon>
        <taxon>Streptosporangiaceae</taxon>
        <taxon>Nonomuraea</taxon>
    </lineage>
</organism>
<reference evidence="2 3" key="1">
    <citation type="submission" date="2018-03" db="EMBL/GenBank/DDBJ databases">
        <title>Genomic Encyclopedia of Type Strains, Phase III (KMG-III): the genomes of soil and plant-associated and newly described type strains.</title>
        <authorList>
            <person name="Whitman W."/>
        </authorList>
    </citation>
    <scope>NUCLEOTIDE SEQUENCE [LARGE SCALE GENOMIC DNA]</scope>
    <source>
        <strain evidence="2 3">CGMCC 4.7104</strain>
    </source>
</reference>
<dbReference type="EMBL" id="PVNG01000011">
    <property type="protein sequence ID" value="PRX63172.1"/>
    <property type="molecule type" value="Genomic_DNA"/>
</dbReference>
<evidence type="ECO:0008006" key="4">
    <source>
        <dbReference type="Google" id="ProtNLM"/>
    </source>
</evidence>
<dbReference type="OrthoDB" id="4566578at2"/>
<evidence type="ECO:0000313" key="2">
    <source>
        <dbReference type="EMBL" id="PRX63172.1"/>
    </source>
</evidence>
<sequence length="95" mass="10797">MSTPSTVGFRPTDDDSRIIDSLRREGESNSDVLRRGLRALERVEWEQQARADMARLANEGEDLSQLPDEWEYTEDGDIRIIDTGIVVPAHREAGR</sequence>
<feature type="compositionally biased region" description="Basic and acidic residues" evidence="1">
    <location>
        <begin position="11"/>
        <end position="22"/>
    </location>
</feature>
<comment type="caution">
    <text evidence="2">The sequence shown here is derived from an EMBL/GenBank/DDBJ whole genome shotgun (WGS) entry which is preliminary data.</text>
</comment>
<dbReference type="AlphaFoldDB" id="A0A2T0MW45"/>
<dbReference type="RefSeq" id="WP_106244371.1">
    <property type="nucleotide sequence ID" value="NZ_JBFAIB010000009.1"/>
</dbReference>
<feature type="region of interest" description="Disordered" evidence="1">
    <location>
        <begin position="1"/>
        <end position="22"/>
    </location>
</feature>
<keyword evidence="3" id="KW-1185">Reference proteome</keyword>
<protein>
    <recommendedName>
        <fullName evidence="4">Antitoxin ParD1/3/4</fullName>
    </recommendedName>
</protein>
<name>A0A2T0MW45_9ACTN</name>
<evidence type="ECO:0000256" key="1">
    <source>
        <dbReference type="SAM" id="MobiDB-lite"/>
    </source>
</evidence>
<evidence type="ECO:0000313" key="3">
    <source>
        <dbReference type="Proteomes" id="UP000238312"/>
    </source>
</evidence>
<gene>
    <name evidence="2" type="ORF">B0I32_111166</name>
</gene>